<dbReference type="EMBL" id="NOKQ01000141">
    <property type="protein sequence ID" value="OZS78968.1"/>
    <property type="molecule type" value="Genomic_DNA"/>
</dbReference>
<accession>A0A264W5U7</accession>
<gene>
    <name evidence="1" type="ORF">CF394_03175</name>
</gene>
<dbReference type="Proteomes" id="UP000217065">
    <property type="component" value="Unassembled WGS sequence"/>
</dbReference>
<proteinExistence type="predicted"/>
<organism evidence="1 2">
    <name type="scientific">Tetzosporium hominis</name>
    <dbReference type="NCBI Taxonomy" id="2020506"/>
    <lineage>
        <taxon>Bacteria</taxon>
        <taxon>Bacillati</taxon>
        <taxon>Bacillota</taxon>
        <taxon>Bacilli</taxon>
        <taxon>Bacillales</taxon>
        <taxon>Caryophanaceae</taxon>
        <taxon>Tetzosporium</taxon>
    </lineage>
</organism>
<reference evidence="1 2" key="1">
    <citation type="submission" date="2017-07" db="EMBL/GenBank/DDBJ databases">
        <title>Tetzosporium hominis gen.nov. sp.nov.</title>
        <authorList>
            <person name="Tetz G."/>
            <person name="Tetz V."/>
        </authorList>
    </citation>
    <scope>NUCLEOTIDE SEQUENCE [LARGE SCALE GENOMIC DNA]</scope>
    <source>
        <strain evidence="1 2">VT-49</strain>
    </source>
</reference>
<evidence type="ECO:0000313" key="2">
    <source>
        <dbReference type="Proteomes" id="UP000217065"/>
    </source>
</evidence>
<dbReference type="OrthoDB" id="1652387at2"/>
<dbReference type="NCBIfam" id="TIGR04129">
    <property type="entry name" value="CxxH_BA5709"/>
    <property type="match status" value="1"/>
</dbReference>
<sequence>MEKYACETHVNQVLDEVTASTGEFPILEKIEADENLSTRCEHCEQPAIYIVGGKN</sequence>
<protein>
    <submittedName>
        <fullName evidence="1">CxxH/CxxC protein</fullName>
    </submittedName>
</protein>
<keyword evidence="2" id="KW-1185">Reference proteome</keyword>
<dbReference type="Pfam" id="PF14116">
    <property type="entry name" value="YyzF"/>
    <property type="match status" value="1"/>
</dbReference>
<evidence type="ECO:0000313" key="1">
    <source>
        <dbReference type="EMBL" id="OZS78968.1"/>
    </source>
</evidence>
<dbReference type="AlphaFoldDB" id="A0A264W5U7"/>
<dbReference type="InterPro" id="IPR025626">
    <property type="entry name" value="YyzF"/>
</dbReference>
<comment type="caution">
    <text evidence="1">The sequence shown here is derived from an EMBL/GenBank/DDBJ whole genome shotgun (WGS) entry which is preliminary data.</text>
</comment>
<name>A0A264W5U7_9BACL</name>
<dbReference type="RefSeq" id="WP_094941830.1">
    <property type="nucleotide sequence ID" value="NZ_NOKQ01000141.1"/>
</dbReference>